<name>A0A8H4XMB1_9HYPO</name>
<dbReference type="GO" id="GO:0046872">
    <property type="term" value="F:metal ion binding"/>
    <property type="evidence" value="ECO:0007669"/>
    <property type="project" value="UniProtKB-KW"/>
</dbReference>
<gene>
    <name evidence="6" type="ORF">FZEAL_2889</name>
</gene>
<protein>
    <recommendedName>
        <fullName evidence="8">Phenylacetaldoxime dehydratase</fullName>
    </recommendedName>
</protein>
<evidence type="ECO:0000256" key="2">
    <source>
        <dbReference type="ARBA" id="ARBA00022617"/>
    </source>
</evidence>
<keyword evidence="3" id="KW-0479">Metal-binding</keyword>
<comment type="cofactor">
    <cofactor evidence="1">
        <name>heme b</name>
        <dbReference type="ChEBI" id="CHEBI:60344"/>
    </cofactor>
</comment>
<keyword evidence="4" id="KW-0408">Iron</keyword>
<keyword evidence="5" id="KW-0456">Lyase</keyword>
<keyword evidence="7" id="KW-1185">Reference proteome</keyword>
<reference evidence="6" key="2">
    <citation type="submission" date="2020-05" db="EMBL/GenBank/DDBJ databases">
        <authorList>
            <person name="Kim H.-S."/>
            <person name="Proctor R.H."/>
            <person name="Brown D.W."/>
        </authorList>
    </citation>
    <scope>NUCLEOTIDE SEQUENCE</scope>
    <source>
        <strain evidence="6">NRRL 22465</strain>
    </source>
</reference>
<evidence type="ECO:0000256" key="1">
    <source>
        <dbReference type="ARBA" id="ARBA00001970"/>
    </source>
</evidence>
<dbReference type="Proteomes" id="UP000635477">
    <property type="component" value="Unassembled WGS sequence"/>
</dbReference>
<dbReference type="EMBL" id="JABEYC010000176">
    <property type="protein sequence ID" value="KAF4981263.1"/>
    <property type="molecule type" value="Genomic_DNA"/>
</dbReference>
<dbReference type="InterPro" id="IPR025702">
    <property type="entry name" value="OXD"/>
</dbReference>
<evidence type="ECO:0000256" key="4">
    <source>
        <dbReference type="ARBA" id="ARBA00023004"/>
    </source>
</evidence>
<evidence type="ECO:0000313" key="6">
    <source>
        <dbReference type="EMBL" id="KAF4981263.1"/>
    </source>
</evidence>
<accession>A0A8H4XMB1</accession>
<dbReference type="OrthoDB" id="3359285at2759"/>
<dbReference type="GO" id="GO:0016829">
    <property type="term" value="F:lyase activity"/>
    <property type="evidence" value="ECO:0007669"/>
    <property type="project" value="UniProtKB-KW"/>
</dbReference>
<organism evidence="6 7">
    <name type="scientific">Fusarium zealandicum</name>
    <dbReference type="NCBI Taxonomy" id="1053134"/>
    <lineage>
        <taxon>Eukaryota</taxon>
        <taxon>Fungi</taxon>
        <taxon>Dikarya</taxon>
        <taxon>Ascomycota</taxon>
        <taxon>Pezizomycotina</taxon>
        <taxon>Sordariomycetes</taxon>
        <taxon>Hypocreomycetidae</taxon>
        <taxon>Hypocreales</taxon>
        <taxon>Nectriaceae</taxon>
        <taxon>Fusarium</taxon>
        <taxon>Fusarium staphyleae species complex</taxon>
    </lineage>
</organism>
<dbReference type="AlphaFoldDB" id="A0A8H4XMB1"/>
<evidence type="ECO:0000313" key="7">
    <source>
        <dbReference type="Proteomes" id="UP000635477"/>
    </source>
</evidence>
<keyword evidence="2" id="KW-0349">Heme</keyword>
<dbReference type="Pfam" id="PF13816">
    <property type="entry name" value="Dehydratase_hem"/>
    <property type="match status" value="1"/>
</dbReference>
<sequence>MSENRVYPLKRPQNHQPPVPRWQLAFENGVDHVFTAYIGIQQRSRSKGASEAKAQAEEFIIAWLGEEVSDRPTASESFSMIDGNDVRGARVWVCYWLNEAKFHEGLKRLSLGQLFAKLPSPGRESIGVWQERFSSQVSRLETNYSGLDYLPGLAKLPGTGTAEHTLTAYWGAARDRIPDSAHDLFPQDHVTQLKAVPQGVGQHLVGSNYDNIVHIRSGQFWENCGGVETNSYEEKLEPTLQAGLEYLWDNPVDGGAVGLRYLRNTDPLSPGSDSARKETCAAGFFTSLGALEGWAKSHRSHLAIFKGALAHAKVFGDDRKFRTWHEVSVLRRGDVRFEYINCASETGVMRFIPLEEQTEGAFQKL</sequence>
<evidence type="ECO:0008006" key="8">
    <source>
        <dbReference type="Google" id="ProtNLM"/>
    </source>
</evidence>
<evidence type="ECO:0000256" key="3">
    <source>
        <dbReference type="ARBA" id="ARBA00022723"/>
    </source>
</evidence>
<reference evidence="6" key="1">
    <citation type="journal article" date="2020" name="BMC Genomics">
        <title>Correction to: Identification and distribution of gene clusters required for synthesis of sphingolipid metabolism inhibitors in diverse species of the filamentous fungus Fusarium.</title>
        <authorList>
            <person name="Kim H.S."/>
            <person name="Lohmar J.M."/>
            <person name="Busman M."/>
            <person name="Brown D.W."/>
            <person name="Naumann T.A."/>
            <person name="Divon H.H."/>
            <person name="Lysoe E."/>
            <person name="Uhlig S."/>
            <person name="Proctor R.H."/>
        </authorList>
    </citation>
    <scope>NUCLEOTIDE SEQUENCE</scope>
    <source>
        <strain evidence="6">NRRL 22465</strain>
    </source>
</reference>
<proteinExistence type="predicted"/>
<comment type="caution">
    <text evidence="6">The sequence shown here is derived from an EMBL/GenBank/DDBJ whole genome shotgun (WGS) entry which is preliminary data.</text>
</comment>
<evidence type="ECO:0000256" key="5">
    <source>
        <dbReference type="ARBA" id="ARBA00023239"/>
    </source>
</evidence>